<sequence>MQLSEVVELIVNVDNEVQIKIKKQGFSIVTIYSRLNTYNAECKCGIKLTIFETQIENVAFVTLLEKYSILLVGFETEDQLSTCPRKRHLETGVFQLNGFVPTYYNRIICIIKVQVTLPSVQYASETPSTSPLASCLNEAFQIPASRPYNSPWSAAVESFLSQWHPSGLSLEQYGFSSASFKLPI</sequence>
<evidence type="ECO:0000313" key="2">
    <source>
        <dbReference type="WBParaSite" id="nRc.2.0.1.t22741-RA"/>
    </source>
</evidence>
<organism evidence="1 2">
    <name type="scientific">Romanomermis culicivorax</name>
    <name type="common">Nematode worm</name>
    <dbReference type="NCBI Taxonomy" id="13658"/>
    <lineage>
        <taxon>Eukaryota</taxon>
        <taxon>Metazoa</taxon>
        <taxon>Ecdysozoa</taxon>
        <taxon>Nematoda</taxon>
        <taxon>Enoplea</taxon>
        <taxon>Dorylaimia</taxon>
        <taxon>Mermithida</taxon>
        <taxon>Mermithoidea</taxon>
        <taxon>Mermithidae</taxon>
        <taxon>Romanomermis</taxon>
    </lineage>
</organism>
<protein>
    <submittedName>
        <fullName evidence="2">Uncharacterized protein</fullName>
    </submittedName>
</protein>
<accession>A0A915JAP1</accession>
<proteinExistence type="predicted"/>
<keyword evidence="1" id="KW-1185">Reference proteome</keyword>
<name>A0A915JAP1_ROMCU</name>
<reference evidence="2" key="1">
    <citation type="submission" date="2022-11" db="UniProtKB">
        <authorList>
            <consortium name="WormBaseParasite"/>
        </authorList>
    </citation>
    <scope>IDENTIFICATION</scope>
</reference>
<dbReference type="Proteomes" id="UP000887565">
    <property type="component" value="Unplaced"/>
</dbReference>
<dbReference type="WBParaSite" id="nRc.2.0.1.t22741-RA">
    <property type="protein sequence ID" value="nRc.2.0.1.t22741-RA"/>
    <property type="gene ID" value="nRc.2.0.1.g22741"/>
</dbReference>
<evidence type="ECO:0000313" key="1">
    <source>
        <dbReference type="Proteomes" id="UP000887565"/>
    </source>
</evidence>
<dbReference type="AlphaFoldDB" id="A0A915JAP1"/>